<dbReference type="AlphaFoldDB" id="A0A0C3CZ98"/>
<dbReference type="EMBL" id="KN832888">
    <property type="protein sequence ID" value="KIM94997.1"/>
    <property type="molecule type" value="Genomic_DNA"/>
</dbReference>
<feature type="region of interest" description="Disordered" evidence="1">
    <location>
        <begin position="1"/>
        <end position="29"/>
    </location>
</feature>
<name>A0A0C3CZ98_OIDMZ</name>
<sequence>MASEIQPRGTSVRTPAKRPKLMRASATCPQLATSNASRNDLANRQCWGATTILTRVATYSGARRDHALSTSPNSTLSSPELRSPESASLDARKEPFEVVIQRCGNYYSFPSFEGFQDYLEDEERSDHGHDDCVS</sequence>
<feature type="region of interest" description="Disordered" evidence="1">
    <location>
        <begin position="61"/>
        <end position="91"/>
    </location>
</feature>
<accession>A0A0C3CZ98</accession>
<evidence type="ECO:0000313" key="2">
    <source>
        <dbReference type="EMBL" id="KIM94997.1"/>
    </source>
</evidence>
<proteinExistence type="predicted"/>
<keyword evidence="3" id="KW-1185">Reference proteome</keyword>
<dbReference type="HOGENOM" id="CLU_108572_1_0_1"/>
<reference evidence="2 3" key="1">
    <citation type="submission" date="2014-04" db="EMBL/GenBank/DDBJ databases">
        <authorList>
            <consortium name="DOE Joint Genome Institute"/>
            <person name="Kuo A."/>
            <person name="Martino E."/>
            <person name="Perotto S."/>
            <person name="Kohler A."/>
            <person name="Nagy L.G."/>
            <person name="Floudas D."/>
            <person name="Copeland A."/>
            <person name="Barry K.W."/>
            <person name="Cichocki N."/>
            <person name="Veneault-Fourrey C."/>
            <person name="LaButti K."/>
            <person name="Lindquist E.A."/>
            <person name="Lipzen A."/>
            <person name="Lundell T."/>
            <person name="Morin E."/>
            <person name="Murat C."/>
            <person name="Sun H."/>
            <person name="Tunlid A."/>
            <person name="Henrissat B."/>
            <person name="Grigoriev I.V."/>
            <person name="Hibbett D.S."/>
            <person name="Martin F."/>
            <person name="Nordberg H.P."/>
            <person name="Cantor M.N."/>
            <person name="Hua S.X."/>
        </authorList>
    </citation>
    <scope>NUCLEOTIDE SEQUENCE [LARGE SCALE GENOMIC DNA]</scope>
    <source>
        <strain evidence="2 3">Zn</strain>
    </source>
</reference>
<gene>
    <name evidence="2" type="ORF">OIDMADRAFT_21259</name>
</gene>
<feature type="compositionally biased region" description="Low complexity" evidence="1">
    <location>
        <begin position="68"/>
        <end position="79"/>
    </location>
</feature>
<evidence type="ECO:0000256" key="1">
    <source>
        <dbReference type="SAM" id="MobiDB-lite"/>
    </source>
</evidence>
<dbReference type="Proteomes" id="UP000054321">
    <property type="component" value="Unassembled WGS sequence"/>
</dbReference>
<reference evidence="3" key="2">
    <citation type="submission" date="2015-01" db="EMBL/GenBank/DDBJ databases">
        <title>Evolutionary Origins and Diversification of the Mycorrhizal Mutualists.</title>
        <authorList>
            <consortium name="DOE Joint Genome Institute"/>
            <consortium name="Mycorrhizal Genomics Consortium"/>
            <person name="Kohler A."/>
            <person name="Kuo A."/>
            <person name="Nagy L.G."/>
            <person name="Floudas D."/>
            <person name="Copeland A."/>
            <person name="Barry K.W."/>
            <person name="Cichocki N."/>
            <person name="Veneault-Fourrey C."/>
            <person name="LaButti K."/>
            <person name="Lindquist E.A."/>
            <person name="Lipzen A."/>
            <person name="Lundell T."/>
            <person name="Morin E."/>
            <person name="Murat C."/>
            <person name="Riley R."/>
            <person name="Ohm R."/>
            <person name="Sun H."/>
            <person name="Tunlid A."/>
            <person name="Henrissat B."/>
            <person name="Grigoriev I.V."/>
            <person name="Hibbett D.S."/>
            <person name="Martin F."/>
        </authorList>
    </citation>
    <scope>NUCLEOTIDE SEQUENCE [LARGE SCALE GENOMIC DNA]</scope>
    <source>
        <strain evidence="3">Zn</strain>
    </source>
</reference>
<evidence type="ECO:0000313" key="3">
    <source>
        <dbReference type="Proteomes" id="UP000054321"/>
    </source>
</evidence>
<dbReference type="InParanoid" id="A0A0C3CZ98"/>
<dbReference type="OrthoDB" id="3437826at2759"/>
<organism evidence="2 3">
    <name type="scientific">Oidiodendron maius (strain Zn)</name>
    <dbReference type="NCBI Taxonomy" id="913774"/>
    <lineage>
        <taxon>Eukaryota</taxon>
        <taxon>Fungi</taxon>
        <taxon>Dikarya</taxon>
        <taxon>Ascomycota</taxon>
        <taxon>Pezizomycotina</taxon>
        <taxon>Leotiomycetes</taxon>
        <taxon>Leotiomycetes incertae sedis</taxon>
        <taxon>Myxotrichaceae</taxon>
        <taxon>Oidiodendron</taxon>
    </lineage>
</organism>
<protein>
    <submittedName>
        <fullName evidence="2">Uncharacterized protein</fullName>
    </submittedName>
</protein>